<feature type="compositionally biased region" description="Basic residues" evidence="1">
    <location>
        <begin position="1"/>
        <end position="10"/>
    </location>
</feature>
<evidence type="ECO:0000313" key="3">
    <source>
        <dbReference type="Proteomes" id="UP000094385"/>
    </source>
</evidence>
<dbReference type="OrthoDB" id="4155914at2759"/>
<dbReference type="STRING" id="675824.A0A1E3QGE8"/>
<organism evidence="2 3">
    <name type="scientific">Lipomyces starkeyi NRRL Y-11557</name>
    <dbReference type="NCBI Taxonomy" id="675824"/>
    <lineage>
        <taxon>Eukaryota</taxon>
        <taxon>Fungi</taxon>
        <taxon>Dikarya</taxon>
        <taxon>Ascomycota</taxon>
        <taxon>Saccharomycotina</taxon>
        <taxon>Lipomycetes</taxon>
        <taxon>Lipomycetales</taxon>
        <taxon>Lipomycetaceae</taxon>
        <taxon>Lipomyces</taxon>
    </lineage>
</organism>
<feature type="region of interest" description="Disordered" evidence="1">
    <location>
        <begin position="140"/>
        <end position="213"/>
    </location>
</feature>
<feature type="compositionally biased region" description="Low complexity" evidence="1">
    <location>
        <begin position="154"/>
        <end position="165"/>
    </location>
</feature>
<feature type="region of interest" description="Disordered" evidence="1">
    <location>
        <begin position="110"/>
        <end position="129"/>
    </location>
</feature>
<gene>
    <name evidence="2" type="ORF">LIPSTDRAFT_67016</name>
</gene>
<reference evidence="2 3" key="1">
    <citation type="journal article" date="2016" name="Proc. Natl. Acad. Sci. U.S.A.">
        <title>Comparative genomics of biotechnologically important yeasts.</title>
        <authorList>
            <person name="Riley R."/>
            <person name="Haridas S."/>
            <person name="Wolfe K.H."/>
            <person name="Lopes M.R."/>
            <person name="Hittinger C.T."/>
            <person name="Goeker M."/>
            <person name="Salamov A.A."/>
            <person name="Wisecaver J.H."/>
            <person name="Long T.M."/>
            <person name="Calvey C.H."/>
            <person name="Aerts A.L."/>
            <person name="Barry K.W."/>
            <person name="Choi C."/>
            <person name="Clum A."/>
            <person name="Coughlan A.Y."/>
            <person name="Deshpande S."/>
            <person name="Douglass A.P."/>
            <person name="Hanson S.J."/>
            <person name="Klenk H.-P."/>
            <person name="LaButti K.M."/>
            <person name="Lapidus A."/>
            <person name="Lindquist E.A."/>
            <person name="Lipzen A.M."/>
            <person name="Meier-Kolthoff J.P."/>
            <person name="Ohm R.A."/>
            <person name="Otillar R.P."/>
            <person name="Pangilinan J.L."/>
            <person name="Peng Y."/>
            <person name="Rokas A."/>
            <person name="Rosa C.A."/>
            <person name="Scheuner C."/>
            <person name="Sibirny A.A."/>
            <person name="Slot J.C."/>
            <person name="Stielow J.B."/>
            <person name="Sun H."/>
            <person name="Kurtzman C.P."/>
            <person name="Blackwell M."/>
            <person name="Grigoriev I.V."/>
            <person name="Jeffries T.W."/>
        </authorList>
    </citation>
    <scope>NUCLEOTIDE SEQUENCE [LARGE SCALE GENOMIC DNA]</scope>
    <source>
        <strain evidence="2 3">NRRL Y-11557</strain>
    </source>
</reference>
<evidence type="ECO:0000256" key="1">
    <source>
        <dbReference type="SAM" id="MobiDB-lite"/>
    </source>
</evidence>
<protein>
    <submittedName>
        <fullName evidence="2">Uncharacterized protein</fullName>
    </submittedName>
</protein>
<feature type="compositionally biased region" description="Polar residues" evidence="1">
    <location>
        <begin position="110"/>
        <end position="120"/>
    </location>
</feature>
<dbReference type="AlphaFoldDB" id="A0A1E3QGE8"/>
<keyword evidence="3" id="KW-1185">Reference proteome</keyword>
<sequence>MSARLKKKPWSKSSKNDDNDSIKSANSPAEAKSSTGAKAHPLPTTPSVATLTISVEAEPAISLLANPFAPMSSVSDGPRLSRKDTIHMEDHEGLLSVRPVRSVLPEQLTSTVHNDSSNSPVLPPKDFSLKRSNTKYLKGNTQQTQLSSHYAAQSSTVLPRTSSRRPPSPSPERVPLQVRKTSPEPAKIRYNNPYEGHSKEPNTPEPMEDDGTRRPQADILQWYLFKSYRLELLKGYYQRKAKKVEQLESQLALKSMDSTRHILDDSAYIARFHLLDKNLAQFAFQWRTQWTKYPGRIEQFNLTQDPKLKKIQARASLTEWLVNEVFNKILHPGLKLQESLILKDIERNIVAKNERKLSSEPKDDVVPWRIATLKARLDPNFLNQQGERDALKKTLHYQDHRRAVLTSFADNFSTSLDTQLFGPDGSMNESFLTGLDSIIEEVLTLISFMSLETRNIAVYLIPPGSMYSSKRMRVPEDVPEPREGTEIGLCAFLGVQKIKDGQAAVLYQPEVYFKK</sequence>
<accession>A0A1E3QGE8</accession>
<name>A0A1E3QGE8_LIPST</name>
<dbReference type="Proteomes" id="UP000094385">
    <property type="component" value="Unassembled WGS sequence"/>
</dbReference>
<dbReference type="EMBL" id="KV454289">
    <property type="protein sequence ID" value="ODQ76152.1"/>
    <property type="molecule type" value="Genomic_DNA"/>
</dbReference>
<evidence type="ECO:0000313" key="2">
    <source>
        <dbReference type="EMBL" id="ODQ76152.1"/>
    </source>
</evidence>
<proteinExistence type="predicted"/>
<feature type="compositionally biased region" description="Polar residues" evidence="1">
    <location>
        <begin position="140"/>
        <end position="153"/>
    </location>
</feature>
<feature type="region of interest" description="Disordered" evidence="1">
    <location>
        <begin position="1"/>
        <end position="45"/>
    </location>
</feature>